<dbReference type="STRING" id="102285.A0A0R3TMK2"/>
<dbReference type="WBParaSite" id="HNAJ_0000854801-mRNA-1">
    <property type="protein sequence ID" value="HNAJ_0000854801-mRNA-1"/>
    <property type="gene ID" value="HNAJ_0000854801"/>
</dbReference>
<comment type="subcellular location">
    <subcellularLocation>
        <location evidence="1">Mitochondrion inner membrane</location>
        <topology evidence="1">Single-pass membrane protein</topology>
    </subcellularLocation>
</comment>
<sequence>MFTLTTPLSRKIISTLNCTLFAPKSQFYFHFDSFVFYKHFIYSFIMASDLDNSLSVVRKTTPCLPSSAMFPMLTSPVQGDVINRSGTDHCEGIGLKKSNKSRSHKTSSDIRGGLHRLHCLACGCVSRYREEPLDISLPSKGDGSLPEKNLSAIAPAEQHTESLNNNISLESLPNENLTEISNSKDEENRRTPFSRIRTYFSKRRRKLDLPISDGEVTPANSSNKENSNPTQPSPNPENDLKELRQNLLGLQKESDKGKKCFIIDLDETLVHSSFKAVDKADFKVGVEIDNVVHQVFVLKRPHVDEFLRAMSDIYECVLFTASLSKGGVEDRHSGD</sequence>
<feature type="region of interest" description="Disordered" evidence="2">
    <location>
        <begin position="210"/>
        <end position="240"/>
    </location>
</feature>
<reference evidence="4 5" key="2">
    <citation type="submission" date="2018-11" db="EMBL/GenBank/DDBJ databases">
        <authorList>
            <consortium name="Pathogen Informatics"/>
        </authorList>
    </citation>
    <scope>NUCLEOTIDE SEQUENCE [LARGE SCALE GENOMIC DNA]</scope>
</reference>
<protein>
    <recommendedName>
        <fullName evidence="1">Mitochondrial import inner membrane translocase subunit TIM50</fullName>
    </recommendedName>
</protein>
<gene>
    <name evidence="4" type="ORF">HNAJ_LOCUS8544</name>
</gene>
<evidence type="ECO:0000259" key="3">
    <source>
        <dbReference type="PROSITE" id="PS50969"/>
    </source>
</evidence>
<organism evidence="6">
    <name type="scientific">Rodentolepis nana</name>
    <name type="common">Dwarf tapeworm</name>
    <name type="synonym">Hymenolepis nana</name>
    <dbReference type="NCBI Taxonomy" id="102285"/>
    <lineage>
        <taxon>Eukaryota</taxon>
        <taxon>Metazoa</taxon>
        <taxon>Spiralia</taxon>
        <taxon>Lophotrochozoa</taxon>
        <taxon>Platyhelminthes</taxon>
        <taxon>Cestoda</taxon>
        <taxon>Eucestoda</taxon>
        <taxon>Cyclophyllidea</taxon>
        <taxon>Hymenolepididae</taxon>
        <taxon>Rodentolepis</taxon>
    </lineage>
</organism>
<proteinExistence type="inferred from homology"/>
<reference evidence="6" key="1">
    <citation type="submission" date="2017-02" db="UniProtKB">
        <authorList>
            <consortium name="WormBaseParasite"/>
        </authorList>
    </citation>
    <scope>IDENTIFICATION</scope>
</reference>
<keyword evidence="1" id="KW-0653">Protein transport</keyword>
<evidence type="ECO:0000313" key="6">
    <source>
        <dbReference type="WBParaSite" id="HNAJ_0000854801-mRNA-1"/>
    </source>
</evidence>
<evidence type="ECO:0000313" key="5">
    <source>
        <dbReference type="Proteomes" id="UP000278807"/>
    </source>
</evidence>
<dbReference type="GO" id="GO:0005744">
    <property type="term" value="C:TIM23 mitochondrial import inner membrane translocase complex"/>
    <property type="evidence" value="ECO:0007669"/>
    <property type="project" value="UniProtKB-UniRule"/>
</dbReference>
<dbReference type="InterPro" id="IPR050365">
    <property type="entry name" value="TIM50"/>
</dbReference>
<dbReference type="OrthoDB" id="277011at2759"/>
<dbReference type="Pfam" id="PF03031">
    <property type="entry name" value="NIF"/>
    <property type="match status" value="1"/>
</dbReference>
<dbReference type="Proteomes" id="UP000278807">
    <property type="component" value="Unassembled WGS sequence"/>
</dbReference>
<feature type="compositionally biased region" description="Polar residues" evidence="2">
    <location>
        <begin position="218"/>
        <end position="230"/>
    </location>
</feature>
<dbReference type="InterPro" id="IPR036412">
    <property type="entry name" value="HAD-like_sf"/>
</dbReference>
<dbReference type="SUPFAM" id="SSF56784">
    <property type="entry name" value="HAD-like"/>
    <property type="match status" value="1"/>
</dbReference>
<evidence type="ECO:0000256" key="2">
    <source>
        <dbReference type="SAM" id="MobiDB-lite"/>
    </source>
</evidence>
<keyword evidence="1" id="KW-0813">Transport</keyword>
<feature type="domain" description="FCP1 homology" evidence="3">
    <location>
        <begin position="254"/>
        <end position="335"/>
    </location>
</feature>
<dbReference type="InterPro" id="IPR023214">
    <property type="entry name" value="HAD_sf"/>
</dbReference>
<dbReference type="AlphaFoldDB" id="A0A0R3TMK2"/>
<dbReference type="CDD" id="cd07521">
    <property type="entry name" value="HAD_FCP1-like"/>
    <property type="match status" value="1"/>
</dbReference>
<keyword evidence="1" id="KW-0809">Transit peptide</keyword>
<comment type="subunit">
    <text evidence="1">Component of the TIM23 complex.</text>
</comment>
<name>A0A0R3TMK2_RODNA</name>
<keyword evidence="5" id="KW-1185">Reference proteome</keyword>
<evidence type="ECO:0000256" key="1">
    <source>
        <dbReference type="RuleBase" id="RU365079"/>
    </source>
</evidence>
<keyword evidence="1" id="KW-0496">Mitochondrion</keyword>
<dbReference type="Gene3D" id="3.40.50.1000">
    <property type="entry name" value="HAD superfamily/HAD-like"/>
    <property type="match status" value="1"/>
</dbReference>
<comment type="similarity">
    <text evidence="1">Belongs to the TIM50 family.</text>
</comment>
<dbReference type="EMBL" id="UZAE01012317">
    <property type="protein sequence ID" value="VDO04535.1"/>
    <property type="molecule type" value="Genomic_DNA"/>
</dbReference>
<dbReference type="InterPro" id="IPR004274">
    <property type="entry name" value="FCP1_dom"/>
</dbReference>
<dbReference type="PROSITE" id="PS50969">
    <property type="entry name" value="FCP1"/>
    <property type="match status" value="1"/>
</dbReference>
<keyword evidence="1" id="KW-0811">Translocation</keyword>
<dbReference type="SMART" id="SM00577">
    <property type="entry name" value="CPDc"/>
    <property type="match status" value="1"/>
</dbReference>
<dbReference type="PANTHER" id="PTHR12210">
    <property type="entry name" value="DULLARD PROTEIN PHOSPHATASE"/>
    <property type="match status" value="1"/>
</dbReference>
<comment type="function">
    <text evidence="1">Essential component of the TIM23 complex, a complex that mediates the translocation of transit peptide-containing proteins across the mitochondrial inner membrane.</text>
</comment>
<accession>A0A0R3TMK2</accession>
<evidence type="ECO:0000313" key="4">
    <source>
        <dbReference type="EMBL" id="VDO04535.1"/>
    </source>
</evidence>
<dbReference type="GO" id="GO:0015031">
    <property type="term" value="P:protein transport"/>
    <property type="evidence" value="ECO:0007669"/>
    <property type="project" value="UniProtKB-KW"/>
</dbReference>